<reference evidence="3 4" key="1">
    <citation type="submission" date="2020-08" db="EMBL/GenBank/DDBJ databases">
        <title>Sphingobacterium sp. DN00404 isolated from aquaculture water.</title>
        <authorList>
            <person name="Zhang M."/>
        </authorList>
    </citation>
    <scope>NUCLEOTIDE SEQUENCE [LARGE SCALE GENOMIC DNA]</scope>
    <source>
        <strain evidence="3 4">KCTC 42746</strain>
    </source>
</reference>
<dbReference type="Pfam" id="PF10282">
    <property type="entry name" value="Lactonase"/>
    <property type="match status" value="1"/>
</dbReference>
<dbReference type="EMBL" id="JACNYL010000003">
    <property type="protein sequence ID" value="MBD1422330.1"/>
    <property type="molecule type" value="Genomic_DNA"/>
</dbReference>
<proteinExistence type="inferred from homology"/>
<keyword evidence="4" id="KW-1185">Reference proteome</keyword>
<dbReference type="InterPro" id="IPR011045">
    <property type="entry name" value="N2O_reductase_N"/>
</dbReference>
<dbReference type="PANTHER" id="PTHR30344">
    <property type="entry name" value="6-PHOSPHOGLUCONOLACTONASE-RELATED"/>
    <property type="match status" value="1"/>
</dbReference>
<keyword evidence="2" id="KW-0313">Glucose metabolism</keyword>
<protein>
    <submittedName>
        <fullName evidence="3">Lactonase family protein</fullName>
    </submittedName>
</protein>
<dbReference type="Proteomes" id="UP000651112">
    <property type="component" value="Unassembled WGS sequence"/>
</dbReference>
<keyword evidence="2" id="KW-0119">Carbohydrate metabolism</keyword>
<dbReference type="InterPro" id="IPR019405">
    <property type="entry name" value="Lactonase_7-beta_prop"/>
</dbReference>
<dbReference type="PANTHER" id="PTHR30344:SF1">
    <property type="entry name" value="6-PHOSPHOGLUCONOLACTONASE"/>
    <property type="match status" value="1"/>
</dbReference>
<dbReference type="Gene3D" id="2.130.10.10">
    <property type="entry name" value="YVTN repeat-like/Quinoprotein amine dehydrogenase"/>
    <property type="match status" value="1"/>
</dbReference>
<organism evidence="3 4">
    <name type="scientific">Sphingobacterium chuzhouense</name>
    <dbReference type="NCBI Taxonomy" id="1742264"/>
    <lineage>
        <taxon>Bacteria</taxon>
        <taxon>Pseudomonadati</taxon>
        <taxon>Bacteroidota</taxon>
        <taxon>Sphingobacteriia</taxon>
        <taxon>Sphingobacteriales</taxon>
        <taxon>Sphingobacteriaceae</taxon>
        <taxon>Sphingobacterium</taxon>
    </lineage>
</organism>
<dbReference type="InterPro" id="IPR015943">
    <property type="entry name" value="WD40/YVTN_repeat-like_dom_sf"/>
</dbReference>
<evidence type="ECO:0000256" key="1">
    <source>
        <dbReference type="ARBA" id="ARBA00005564"/>
    </source>
</evidence>
<evidence type="ECO:0000313" key="4">
    <source>
        <dbReference type="Proteomes" id="UP000651112"/>
    </source>
</evidence>
<dbReference type="RefSeq" id="WP_190314070.1">
    <property type="nucleotide sequence ID" value="NZ_JACNYL010000003.1"/>
</dbReference>
<comment type="caution">
    <text evidence="3">The sequence shown here is derived from an EMBL/GenBank/DDBJ whole genome shotgun (WGS) entry which is preliminary data.</text>
</comment>
<evidence type="ECO:0000313" key="3">
    <source>
        <dbReference type="EMBL" id="MBD1422330.1"/>
    </source>
</evidence>
<accession>A0ABR7XT33</accession>
<evidence type="ECO:0000256" key="2">
    <source>
        <dbReference type="ARBA" id="ARBA00022526"/>
    </source>
</evidence>
<sequence>MKKNYFLYVSTHTGSEGPGIYCCRFDILDGRLSDFRKVANLERAGLMVRHPQRNLLYVVGVEGKVEDNQGCIDAYAIDADTGMLELLNRQLIGAGLPTFITISEDGRFLFQASFSTAVASVLTISADGSLILSGKVHRFEGTGVNPIRQTKSHPHCINIHPTDQTVFVSDLGTDVITRFRLDEAHGDLIRQDPPQTSIRPGAGPRIMRFSNNGRHVYIINELDNTIAVYQYNDSEKSLEAMQVISTLPNQIEATFETQMASEIRLHPNQQYVYVTNRSNGEGTVDGIAVFKRDEVSGAISPVQYLSTGIHPRHFNIDPTGQWLFVSARDSDQIHQFRIDQITGQLKEVAHPVNFPQPWDIQFYID</sequence>
<dbReference type="SUPFAM" id="SSF50974">
    <property type="entry name" value="Nitrous oxide reductase, N-terminal domain"/>
    <property type="match status" value="1"/>
</dbReference>
<gene>
    <name evidence="3" type="ORF">H8B21_12185</name>
</gene>
<dbReference type="InterPro" id="IPR050282">
    <property type="entry name" value="Cycloisomerase_2"/>
</dbReference>
<name>A0ABR7XT33_9SPHI</name>
<comment type="similarity">
    <text evidence="1">Belongs to the cycloisomerase 2 family.</text>
</comment>